<comment type="caution">
    <text evidence="10">The sequence shown here is derived from an EMBL/GenBank/DDBJ whole genome shotgun (WGS) entry which is preliminary data.</text>
</comment>
<dbReference type="Pfam" id="PF12265">
    <property type="entry name" value="CAF1C_H4-bd"/>
    <property type="match status" value="1"/>
</dbReference>
<feature type="repeat" description="WD" evidence="7">
    <location>
        <begin position="308"/>
        <end position="343"/>
    </location>
</feature>
<dbReference type="EMBL" id="VFQX01000033">
    <property type="protein sequence ID" value="KAF0977841.1"/>
    <property type="molecule type" value="Genomic_DNA"/>
</dbReference>
<dbReference type="InterPro" id="IPR019775">
    <property type="entry name" value="WD40_repeat_CS"/>
</dbReference>
<dbReference type="Pfam" id="PF23609">
    <property type="entry name" value="Beta-prop_EIPR1"/>
    <property type="match status" value="1"/>
</dbReference>
<evidence type="ECO:0000256" key="5">
    <source>
        <dbReference type="ARBA" id="ARBA00022853"/>
    </source>
</evidence>
<keyword evidence="5" id="KW-0156">Chromatin regulator</keyword>
<evidence type="ECO:0000256" key="4">
    <source>
        <dbReference type="ARBA" id="ARBA00022737"/>
    </source>
</evidence>
<reference evidence="10 11" key="1">
    <citation type="journal article" date="2019" name="Sci. Rep.">
        <title>Nanopore sequencing improves the draft genome of the human pathogenic amoeba Naegleria fowleri.</title>
        <authorList>
            <person name="Liechti N."/>
            <person name="Schurch N."/>
            <person name="Bruggmann R."/>
            <person name="Wittwer M."/>
        </authorList>
    </citation>
    <scope>NUCLEOTIDE SEQUENCE [LARGE SCALE GENOMIC DNA]</scope>
    <source>
        <strain evidence="10 11">ATCC 30894</strain>
    </source>
</reference>
<dbReference type="VEuPathDB" id="AmoebaDB:NfTy_059350"/>
<dbReference type="CDD" id="cd00200">
    <property type="entry name" value="WD40"/>
    <property type="match status" value="1"/>
</dbReference>
<evidence type="ECO:0000256" key="1">
    <source>
        <dbReference type="ARBA" id="ARBA00004123"/>
    </source>
</evidence>
<name>A0A6A5BTZ4_NAEFO</name>
<dbReference type="PROSITE" id="PS00678">
    <property type="entry name" value="WD_REPEATS_1"/>
    <property type="match status" value="3"/>
</dbReference>
<dbReference type="GO" id="GO:0006325">
    <property type="term" value="P:chromatin organization"/>
    <property type="evidence" value="ECO:0007669"/>
    <property type="project" value="UniProtKB-KW"/>
</dbReference>
<comment type="subcellular location">
    <subcellularLocation>
        <location evidence="1">Nucleus</location>
    </subcellularLocation>
</comment>
<feature type="repeat" description="WD" evidence="7">
    <location>
        <begin position="365"/>
        <end position="400"/>
    </location>
</feature>
<dbReference type="VEuPathDB" id="AmoebaDB:NF0030390"/>
<gene>
    <name evidence="10" type="ORF">FDP41_003163</name>
</gene>
<dbReference type="GO" id="GO:0005634">
    <property type="term" value="C:nucleus"/>
    <property type="evidence" value="ECO:0007669"/>
    <property type="project" value="UniProtKB-SubCell"/>
</dbReference>
<evidence type="ECO:0000313" key="10">
    <source>
        <dbReference type="EMBL" id="KAF0977841.1"/>
    </source>
</evidence>
<dbReference type="PRINTS" id="PR00320">
    <property type="entry name" value="GPROTEINBRPT"/>
</dbReference>
<dbReference type="InterPro" id="IPR022052">
    <property type="entry name" value="Histone-bd_RBBP4-like_N"/>
</dbReference>
<protein>
    <submittedName>
        <fullName evidence="10">Uncharacterized protein</fullName>
    </submittedName>
</protein>
<dbReference type="InterPro" id="IPR015943">
    <property type="entry name" value="WD40/YVTN_repeat-like_dom_sf"/>
</dbReference>
<feature type="domain" description="EIPR1-like beta-propeller" evidence="9">
    <location>
        <begin position="229"/>
        <end position="340"/>
    </location>
</feature>
<dbReference type="OMA" id="KIRAMPA"/>
<feature type="domain" description="Histone-binding protein RBBP4-like N-terminal" evidence="8">
    <location>
        <begin position="12"/>
        <end position="79"/>
    </location>
</feature>
<organism evidence="10 11">
    <name type="scientific">Naegleria fowleri</name>
    <name type="common">Brain eating amoeba</name>
    <dbReference type="NCBI Taxonomy" id="5763"/>
    <lineage>
        <taxon>Eukaryota</taxon>
        <taxon>Discoba</taxon>
        <taxon>Heterolobosea</taxon>
        <taxon>Tetramitia</taxon>
        <taxon>Eutetramitia</taxon>
        <taxon>Vahlkampfiidae</taxon>
        <taxon>Naegleria</taxon>
    </lineage>
</organism>
<dbReference type="InterPro" id="IPR001680">
    <property type="entry name" value="WD40_rpt"/>
</dbReference>
<keyword evidence="3 7" id="KW-0853">WD repeat</keyword>
<dbReference type="SMART" id="SM00320">
    <property type="entry name" value="WD40"/>
    <property type="match status" value="6"/>
</dbReference>
<dbReference type="VEuPathDB" id="AmoebaDB:FDP41_003163"/>
<evidence type="ECO:0000256" key="7">
    <source>
        <dbReference type="PROSITE-ProRule" id="PRU00221"/>
    </source>
</evidence>
<dbReference type="InterPro" id="IPR059104">
    <property type="entry name" value="Beta-prop_EIPR1-like"/>
</dbReference>
<dbReference type="PANTHER" id="PTHR22850">
    <property type="entry name" value="WD40 REPEAT FAMILY"/>
    <property type="match status" value="1"/>
</dbReference>
<keyword evidence="4" id="KW-0677">Repeat</keyword>
<evidence type="ECO:0000259" key="8">
    <source>
        <dbReference type="Pfam" id="PF12265"/>
    </source>
</evidence>
<dbReference type="GeneID" id="68110381"/>
<keyword evidence="6" id="KW-0539">Nucleus</keyword>
<dbReference type="Proteomes" id="UP000444721">
    <property type="component" value="Unassembled WGS sequence"/>
</dbReference>
<proteinExistence type="inferred from homology"/>
<evidence type="ECO:0000256" key="2">
    <source>
        <dbReference type="ARBA" id="ARBA00009341"/>
    </source>
</evidence>
<evidence type="ECO:0000313" key="11">
    <source>
        <dbReference type="Proteomes" id="UP000444721"/>
    </source>
</evidence>
<feature type="repeat" description="WD" evidence="7">
    <location>
        <begin position="264"/>
        <end position="306"/>
    </location>
</feature>
<dbReference type="InterPro" id="IPR036322">
    <property type="entry name" value="WD40_repeat_dom_sf"/>
</dbReference>
<dbReference type="InterPro" id="IPR020472">
    <property type="entry name" value="WD40_PAC1"/>
</dbReference>
<evidence type="ECO:0000256" key="3">
    <source>
        <dbReference type="ARBA" id="ARBA00022574"/>
    </source>
</evidence>
<dbReference type="PROSITE" id="PS50082">
    <property type="entry name" value="WD_REPEATS_2"/>
    <property type="match status" value="4"/>
</dbReference>
<accession>A0A6A5BTZ4</accession>
<dbReference type="Gene3D" id="2.130.10.10">
    <property type="entry name" value="YVTN repeat-like/Quinoprotein amine dehydrogenase"/>
    <property type="match status" value="1"/>
</dbReference>
<dbReference type="AlphaFoldDB" id="A0A6A5BTZ4"/>
<keyword evidence="11" id="KW-1185">Reference proteome</keyword>
<dbReference type="FunFam" id="2.130.10.10:FF:000512">
    <property type="entry name" value="WD-40 repeat-containing protein MSI1"/>
    <property type="match status" value="1"/>
</dbReference>
<dbReference type="OrthoDB" id="427795at2759"/>
<dbReference type="RefSeq" id="XP_044562554.1">
    <property type="nucleotide sequence ID" value="XM_044706437.1"/>
</dbReference>
<dbReference type="SUPFAM" id="SSF50978">
    <property type="entry name" value="WD40 repeat-like"/>
    <property type="match status" value="1"/>
</dbReference>
<sequence>MSDDREEKIINEEYKIWKKNTSFLYDLIITHALEWPSLTVEWLPEKRQHDTHSTQKLILGTHTSQSEQNYLLIAEAELPINNSDVDIRRYDASNGESGSLGTSMGKGKVECVQRINHEGEVNRARYMPQHPEYIATKCANGQVLIFKYTEFESVPKTNQCTPTLRLKGHTQEGYGLCWSSKKEGLIASGSDDCKVCIWDIFAQQGQIDKGSLQPLMILEGHSAVVEDVAWHRIHDFLLGTVCDDKNLRIFDTRAQTNTKPSHVTEAHKAEVNSIDFSPYSEYVLATGSADKTVKLWDMRNLKSELHTLTSHTDEVFSVSWSPSNETILASCGTDRRVMIWDISRIGMEQSQEDAEDGPPELLFIHGGHTSKISDFSWNPNEGDEWVIASVAEDNILQIWQPSDSIYLEDDNENVADSDLQ</sequence>
<dbReference type="PROSITE" id="PS50294">
    <property type="entry name" value="WD_REPEATS_REGION"/>
    <property type="match status" value="2"/>
</dbReference>
<dbReference type="Pfam" id="PF00400">
    <property type="entry name" value="WD40"/>
    <property type="match status" value="2"/>
</dbReference>
<evidence type="ECO:0000259" key="9">
    <source>
        <dbReference type="Pfam" id="PF23609"/>
    </source>
</evidence>
<feature type="repeat" description="WD" evidence="7">
    <location>
        <begin position="166"/>
        <end position="200"/>
    </location>
</feature>
<evidence type="ECO:0000256" key="6">
    <source>
        <dbReference type="ARBA" id="ARBA00023242"/>
    </source>
</evidence>
<dbReference type="InterPro" id="IPR050459">
    <property type="entry name" value="WD_repeat_RBAP46/RBAP48/MSI1"/>
</dbReference>
<comment type="similarity">
    <text evidence="2">Belongs to the WD repeat RBAP46/RBAP48/MSI1 family.</text>
</comment>